<evidence type="ECO:0000313" key="1">
    <source>
        <dbReference type="EMBL" id="QFS51380.1"/>
    </source>
</evidence>
<proteinExistence type="predicted"/>
<keyword evidence="2" id="KW-1185">Reference proteome</keyword>
<evidence type="ECO:0000313" key="2">
    <source>
        <dbReference type="Proteomes" id="UP000326678"/>
    </source>
</evidence>
<dbReference type="AlphaFoldDB" id="A0A5P8WFJ9"/>
<accession>A0A5P8WFJ9</accession>
<dbReference type="EMBL" id="CP045227">
    <property type="protein sequence ID" value="QFS51380.1"/>
    <property type="molecule type" value="Genomic_DNA"/>
</dbReference>
<protein>
    <submittedName>
        <fullName evidence="1">Uncharacterized protein</fullName>
    </submittedName>
</protein>
<reference evidence="1 2" key="1">
    <citation type="submission" date="2019-10" db="EMBL/GenBank/DDBJ databases">
        <title>Genomic and transcriptomic insights into the perfect genentic adaptation of a filamentous nitrogen-fixing cyanobacterium to rice fields.</title>
        <authorList>
            <person name="Chen Z."/>
        </authorList>
    </citation>
    <scope>NUCLEOTIDE SEQUENCE [LARGE SCALE GENOMIC DNA]</scope>
    <source>
        <strain evidence="1">CCNUC1</strain>
    </source>
</reference>
<organism evidence="1 2">
    <name type="scientific">Nostoc sphaeroides CCNUC1</name>
    <dbReference type="NCBI Taxonomy" id="2653204"/>
    <lineage>
        <taxon>Bacteria</taxon>
        <taxon>Bacillati</taxon>
        <taxon>Cyanobacteriota</taxon>
        <taxon>Cyanophyceae</taxon>
        <taxon>Nostocales</taxon>
        <taxon>Nostocaceae</taxon>
        <taxon>Nostoc</taxon>
    </lineage>
</organism>
<dbReference type="RefSeq" id="WP_152591947.1">
    <property type="nucleotide sequence ID" value="NZ_CP045227.1"/>
</dbReference>
<dbReference type="Proteomes" id="UP000326678">
    <property type="component" value="Chromosome Gxm2"/>
</dbReference>
<dbReference type="KEGG" id="nsh:GXM_08874"/>
<sequence>MTQNISRSQSKIEINDLIGDAVNNALARRYESFSVILPEEEKNIVGGSLPCHLPLINGVIIKHDPPYIPDTTIKPPCIHGVLLTP</sequence>
<name>A0A5P8WFJ9_9NOSO</name>
<gene>
    <name evidence="1" type="ORF">GXM_08874</name>
</gene>